<comment type="caution">
    <text evidence="4">The sequence shown here is derived from an EMBL/GenBank/DDBJ whole genome shotgun (WGS) entry which is preliminary data.</text>
</comment>
<feature type="compositionally biased region" description="Low complexity" evidence="1">
    <location>
        <begin position="58"/>
        <end position="69"/>
    </location>
</feature>
<dbReference type="Proteomes" id="UP001298681">
    <property type="component" value="Unassembled WGS sequence"/>
</dbReference>
<accession>A0ABS9MKC8</accession>
<feature type="domain" description="Lysozyme inhibitor LprI-like N-terminal" evidence="3">
    <location>
        <begin position="110"/>
        <end position="200"/>
    </location>
</feature>
<dbReference type="PROSITE" id="PS51257">
    <property type="entry name" value="PROKAR_LIPOPROTEIN"/>
    <property type="match status" value="1"/>
</dbReference>
<sequence>MKNKWIAILLAAAVGFAALVGCTGDNGTEDPPGSSSAPTSSASSEESAPAPAPQPDGEAPSTPESSTEPAPEPPEDSPGQVLPVETEDPGFDEKFADNPIDQAYIQDNNQAISNKDMVEVSQKYAEIWREEVAYAYETLLEKVSDGRKATLESEQQAWSDGTEAALEEFRADAQAVGGTMAQVDEASRVMDYYRSRAVELYEELYAIDPNYTYHFEG</sequence>
<dbReference type="EMBL" id="JAKNHQ010000013">
    <property type="protein sequence ID" value="MCG4611265.1"/>
    <property type="molecule type" value="Genomic_DNA"/>
</dbReference>
<reference evidence="4 5" key="1">
    <citation type="submission" date="2022-01" db="EMBL/GenBank/DDBJ databases">
        <title>Collection of gut derived symbiotic bacterial strains cultured from healthy donors.</title>
        <authorList>
            <person name="Lin H."/>
            <person name="Kohout C."/>
            <person name="Waligurski E."/>
            <person name="Pamer E.G."/>
        </authorList>
    </citation>
    <scope>NUCLEOTIDE SEQUENCE [LARGE SCALE GENOMIC DNA]</scope>
    <source>
        <strain evidence="4 5">DFI.7.58</strain>
    </source>
</reference>
<dbReference type="InterPro" id="IPR009739">
    <property type="entry name" value="LprI-like_N"/>
</dbReference>
<name>A0ABS9MKC8_9FIRM</name>
<evidence type="ECO:0000259" key="3">
    <source>
        <dbReference type="Pfam" id="PF07007"/>
    </source>
</evidence>
<protein>
    <submittedName>
        <fullName evidence="4">Lysozyme inhibitor LprI family protein</fullName>
    </submittedName>
</protein>
<keyword evidence="5" id="KW-1185">Reference proteome</keyword>
<feature type="chain" id="PRO_5047214094" evidence="2">
    <location>
        <begin position="18"/>
        <end position="217"/>
    </location>
</feature>
<keyword evidence="2" id="KW-0732">Signal</keyword>
<evidence type="ECO:0000256" key="1">
    <source>
        <dbReference type="SAM" id="MobiDB-lite"/>
    </source>
</evidence>
<feature type="region of interest" description="Disordered" evidence="1">
    <location>
        <begin position="23"/>
        <end position="96"/>
    </location>
</feature>
<dbReference type="Pfam" id="PF07007">
    <property type="entry name" value="LprI"/>
    <property type="match status" value="1"/>
</dbReference>
<evidence type="ECO:0000256" key="2">
    <source>
        <dbReference type="SAM" id="SignalP"/>
    </source>
</evidence>
<evidence type="ECO:0000313" key="4">
    <source>
        <dbReference type="EMBL" id="MCG4611265.1"/>
    </source>
</evidence>
<organism evidence="4 5">
    <name type="scientific">Anaeromassilibacillus senegalensis</name>
    <dbReference type="NCBI Taxonomy" id="1673717"/>
    <lineage>
        <taxon>Bacteria</taxon>
        <taxon>Bacillati</taxon>
        <taxon>Bacillota</taxon>
        <taxon>Clostridia</taxon>
        <taxon>Eubacteriales</taxon>
        <taxon>Acutalibacteraceae</taxon>
        <taxon>Anaeromassilibacillus</taxon>
    </lineage>
</organism>
<dbReference type="RefSeq" id="WP_237966943.1">
    <property type="nucleotide sequence ID" value="NZ_JAKNHQ010000013.1"/>
</dbReference>
<gene>
    <name evidence="4" type="ORF">L0P57_10030</name>
</gene>
<dbReference type="Gene3D" id="1.20.1270.180">
    <property type="match status" value="1"/>
</dbReference>
<feature type="signal peptide" evidence="2">
    <location>
        <begin position="1"/>
        <end position="17"/>
    </location>
</feature>
<evidence type="ECO:0000313" key="5">
    <source>
        <dbReference type="Proteomes" id="UP001298681"/>
    </source>
</evidence>
<feature type="compositionally biased region" description="Low complexity" evidence="1">
    <location>
        <begin position="31"/>
        <end position="49"/>
    </location>
</feature>
<proteinExistence type="predicted"/>